<name>A0ABX8CUH5_9NOCA</name>
<keyword evidence="3 4" id="KW-0326">Glycosidase</keyword>
<evidence type="ECO:0000313" key="7">
    <source>
        <dbReference type="Proteomes" id="UP000683310"/>
    </source>
</evidence>
<accession>A0ABX8CUH5</accession>
<evidence type="ECO:0000256" key="4">
    <source>
        <dbReference type="RuleBase" id="RU361187"/>
    </source>
</evidence>
<evidence type="ECO:0000256" key="2">
    <source>
        <dbReference type="ARBA" id="ARBA00022801"/>
    </source>
</evidence>
<evidence type="ECO:0000256" key="5">
    <source>
        <dbReference type="SAM" id="SignalP"/>
    </source>
</evidence>
<sequence>MGVIQWNRRSVLASMALLPLAAGGRAPVARAAAATRYTMTAFTNDSDTELRVYESEDATNFGLLRAGAYRPPVGLVRDPSLMRHTDGAYYITYTTAGDGHTIGFARSTDRVNWTHLSDYPVPVPRAEAAWAPKWFTCISGFVGVLVSISQGHGFTPYLMIAADPARPIWSPPIPLIGIGPQQPGHLGFIDTTVIPYAGSYYAFAKNESTKFIELAVASGPLGPYRFINTGDWAGWGAPREGQCVIALPGGGHRIYFDAYTDSQYFYSDSADGFRTWTAPVQLPELSGTVRHVTVLSEQIGGR</sequence>
<keyword evidence="7" id="KW-1185">Reference proteome</keyword>
<protein>
    <submittedName>
        <fullName evidence="6">Family 43 glycosylhydrolase</fullName>
    </submittedName>
</protein>
<feature type="chain" id="PRO_5046209012" evidence="5">
    <location>
        <begin position="32"/>
        <end position="302"/>
    </location>
</feature>
<dbReference type="Proteomes" id="UP000683310">
    <property type="component" value="Chromosome"/>
</dbReference>
<dbReference type="PROSITE" id="PS51318">
    <property type="entry name" value="TAT"/>
    <property type="match status" value="1"/>
</dbReference>
<evidence type="ECO:0000313" key="6">
    <source>
        <dbReference type="EMBL" id="QVI23522.1"/>
    </source>
</evidence>
<evidence type="ECO:0000256" key="1">
    <source>
        <dbReference type="ARBA" id="ARBA00009865"/>
    </source>
</evidence>
<organism evidence="6 7">
    <name type="scientific">Nocardia tengchongensis</name>
    <dbReference type="NCBI Taxonomy" id="2055889"/>
    <lineage>
        <taxon>Bacteria</taxon>
        <taxon>Bacillati</taxon>
        <taxon>Actinomycetota</taxon>
        <taxon>Actinomycetes</taxon>
        <taxon>Mycobacteriales</taxon>
        <taxon>Nocardiaceae</taxon>
        <taxon>Nocardia</taxon>
    </lineage>
</organism>
<dbReference type="Pfam" id="PF04616">
    <property type="entry name" value="Glyco_hydro_43"/>
    <property type="match status" value="1"/>
</dbReference>
<dbReference type="InterPro" id="IPR023296">
    <property type="entry name" value="Glyco_hydro_beta-prop_sf"/>
</dbReference>
<reference evidence="6 7" key="1">
    <citation type="submission" date="2021-04" db="EMBL/GenBank/DDBJ databases">
        <title>Nocardia tengchongensis.</title>
        <authorList>
            <person name="Zhuang k."/>
            <person name="Ran Y."/>
            <person name="Li W."/>
        </authorList>
    </citation>
    <scope>NUCLEOTIDE SEQUENCE [LARGE SCALE GENOMIC DNA]</scope>
    <source>
        <strain evidence="6 7">CFH S0057</strain>
    </source>
</reference>
<dbReference type="InterPro" id="IPR006311">
    <property type="entry name" value="TAT_signal"/>
</dbReference>
<keyword evidence="5" id="KW-0732">Signal</keyword>
<proteinExistence type="inferred from homology"/>
<gene>
    <name evidence="6" type="ORF">KHQ06_11960</name>
</gene>
<dbReference type="InterPro" id="IPR006710">
    <property type="entry name" value="Glyco_hydro_43"/>
</dbReference>
<keyword evidence="2 4" id="KW-0378">Hydrolase</keyword>
<dbReference type="SUPFAM" id="SSF75005">
    <property type="entry name" value="Arabinanase/levansucrase/invertase"/>
    <property type="match status" value="1"/>
</dbReference>
<dbReference type="EMBL" id="CP074371">
    <property type="protein sequence ID" value="QVI23522.1"/>
    <property type="molecule type" value="Genomic_DNA"/>
</dbReference>
<evidence type="ECO:0000256" key="3">
    <source>
        <dbReference type="ARBA" id="ARBA00023295"/>
    </source>
</evidence>
<dbReference type="Gene3D" id="2.115.10.20">
    <property type="entry name" value="Glycosyl hydrolase domain, family 43"/>
    <property type="match status" value="1"/>
</dbReference>
<feature type="signal peptide" evidence="5">
    <location>
        <begin position="1"/>
        <end position="31"/>
    </location>
</feature>
<comment type="similarity">
    <text evidence="1 4">Belongs to the glycosyl hydrolase 43 family.</text>
</comment>